<evidence type="ECO:0000256" key="2">
    <source>
        <dbReference type="SAM" id="SignalP"/>
    </source>
</evidence>
<dbReference type="EMBL" id="SNZH01000013">
    <property type="protein sequence ID" value="TDR40414.1"/>
    <property type="molecule type" value="Genomic_DNA"/>
</dbReference>
<proteinExistence type="predicted"/>
<feature type="chain" id="PRO_5020475452" evidence="2">
    <location>
        <begin position="20"/>
        <end position="182"/>
    </location>
</feature>
<gene>
    <name evidence="3" type="ORF">DFR29_113114</name>
</gene>
<evidence type="ECO:0000313" key="3">
    <source>
        <dbReference type="EMBL" id="TDR40414.1"/>
    </source>
</evidence>
<dbReference type="RefSeq" id="WP_166654219.1">
    <property type="nucleotide sequence ID" value="NZ_SNZH01000013.1"/>
</dbReference>
<feature type="compositionally biased region" description="Polar residues" evidence="1">
    <location>
        <begin position="140"/>
        <end position="154"/>
    </location>
</feature>
<keyword evidence="4" id="KW-1185">Reference proteome</keyword>
<accession>A0A4R6YRE2</accession>
<feature type="region of interest" description="Disordered" evidence="1">
    <location>
        <begin position="137"/>
        <end position="161"/>
    </location>
</feature>
<evidence type="ECO:0000313" key="4">
    <source>
        <dbReference type="Proteomes" id="UP000295293"/>
    </source>
</evidence>
<dbReference type="Proteomes" id="UP000295293">
    <property type="component" value="Unassembled WGS sequence"/>
</dbReference>
<sequence length="182" mass="19857">MPLFLPLLLSATLPLSATAPIEFRDREKIADLWTLANAEDNPPFYPAENLQAGKMGCVAVGFQIEADGSTSDVQVLRVVVNGAEEEQARGFGDATKIWAGKLRYAPVGRPRPVYTYDITTFTLAPTKDRYAADALPDENGLTTFAPNSTEGSAKTTEERGESLMQRCVIEDFPATMRKLSDP</sequence>
<keyword evidence="2" id="KW-0732">Signal</keyword>
<organism evidence="3 4">
    <name type="scientific">Tahibacter aquaticus</name>
    <dbReference type="NCBI Taxonomy" id="520092"/>
    <lineage>
        <taxon>Bacteria</taxon>
        <taxon>Pseudomonadati</taxon>
        <taxon>Pseudomonadota</taxon>
        <taxon>Gammaproteobacteria</taxon>
        <taxon>Lysobacterales</taxon>
        <taxon>Rhodanobacteraceae</taxon>
        <taxon>Tahibacter</taxon>
    </lineage>
</organism>
<protein>
    <submittedName>
        <fullName evidence="3">TonB-like protein</fullName>
    </submittedName>
</protein>
<comment type="caution">
    <text evidence="3">The sequence shown here is derived from an EMBL/GenBank/DDBJ whole genome shotgun (WGS) entry which is preliminary data.</text>
</comment>
<feature type="signal peptide" evidence="2">
    <location>
        <begin position="1"/>
        <end position="19"/>
    </location>
</feature>
<dbReference type="AlphaFoldDB" id="A0A4R6YRE2"/>
<name>A0A4R6YRE2_9GAMM</name>
<dbReference type="SUPFAM" id="SSF74653">
    <property type="entry name" value="TolA/TonB C-terminal domain"/>
    <property type="match status" value="1"/>
</dbReference>
<dbReference type="Gene3D" id="3.30.1150.10">
    <property type="match status" value="1"/>
</dbReference>
<reference evidence="3 4" key="1">
    <citation type="submission" date="2019-03" db="EMBL/GenBank/DDBJ databases">
        <title>Genomic Encyclopedia of Type Strains, Phase IV (KMG-IV): sequencing the most valuable type-strain genomes for metagenomic binning, comparative biology and taxonomic classification.</title>
        <authorList>
            <person name="Goeker M."/>
        </authorList>
    </citation>
    <scope>NUCLEOTIDE SEQUENCE [LARGE SCALE GENOMIC DNA]</scope>
    <source>
        <strain evidence="3 4">DSM 21667</strain>
    </source>
</reference>
<evidence type="ECO:0000256" key="1">
    <source>
        <dbReference type="SAM" id="MobiDB-lite"/>
    </source>
</evidence>